<keyword evidence="8" id="KW-1185">Reference proteome</keyword>
<comment type="function">
    <text evidence="6">Subunit of the oligosaccharyl transferase (OST) complex that catalyzes the initial transfer of a defined glycan (Glc(3)Man(9)GlcNAc(2) in eukaryotes) from the lipid carrier dolichol-pyrophosphate to an asparagine residue within an Asn-X-Ser/Thr consensus motif in nascent polypeptide chains, the first step in protein N-glycosylation. N-glycosylation occurs cotranslationally and the complex associates with the Sec61 complex at the channel-forming translocon complex that mediates protein translocation across the endoplasmic reticulum (ER). All subunits are required for a maximal enzyme activity.</text>
</comment>
<gene>
    <name evidence="7" type="ORF">NKR23_g11474</name>
</gene>
<evidence type="ECO:0000256" key="5">
    <source>
        <dbReference type="ARBA" id="ARBA00023136"/>
    </source>
</evidence>
<feature type="transmembrane region" description="Helical" evidence="6">
    <location>
        <begin position="53"/>
        <end position="78"/>
    </location>
</feature>
<evidence type="ECO:0000256" key="1">
    <source>
        <dbReference type="ARBA" id="ARBA00004141"/>
    </source>
</evidence>
<comment type="subunit">
    <text evidence="6">Component of the oligosaccharyltransferase (OST) complex.</text>
</comment>
<dbReference type="AlphaFoldDB" id="A0AA38RAI4"/>
<sequence length="79" mass="8171">MDSSLHEIWQTASGKPFLPTVGKGSQFFVASTLLLIGLALTGVFGLNRSIANVPVLGVPASLAVAFGTVYMLCAVGVYV</sequence>
<dbReference type="Pfam" id="PF05251">
    <property type="entry name" value="Ost5"/>
    <property type="match status" value="1"/>
</dbReference>
<feature type="transmembrane region" description="Helical" evidence="6">
    <location>
        <begin position="27"/>
        <end position="46"/>
    </location>
</feature>
<comment type="similarity">
    <text evidence="2 6">Belongs to the OST5 family.</text>
</comment>
<dbReference type="Proteomes" id="UP001174694">
    <property type="component" value="Unassembled WGS sequence"/>
</dbReference>
<evidence type="ECO:0000256" key="2">
    <source>
        <dbReference type="ARBA" id="ARBA00009825"/>
    </source>
</evidence>
<evidence type="ECO:0000256" key="4">
    <source>
        <dbReference type="ARBA" id="ARBA00022989"/>
    </source>
</evidence>
<organism evidence="7 8">
    <name type="scientific">Pleurostoma richardsiae</name>
    <dbReference type="NCBI Taxonomy" id="41990"/>
    <lineage>
        <taxon>Eukaryota</taxon>
        <taxon>Fungi</taxon>
        <taxon>Dikarya</taxon>
        <taxon>Ascomycota</taxon>
        <taxon>Pezizomycotina</taxon>
        <taxon>Sordariomycetes</taxon>
        <taxon>Sordariomycetidae</taxon>
        <taxon>Calosphaeriales</taxon>
        <taxon>Pleurostomataceae</taxon>
        <taxon>Pleurostoma</taxon>
    </lineage>
</organism>
<comment type="subcellular location">
    <subcellularLocation>
        <location evidence="1 6">Membrane</location>
        <topology evidence="1 6">Multi-pass membrane protein</topology>
    </subcellularLocation>
</comment>
<dbReference type="GO" id="GO:0008250">
    <property type="term" value="C:oligosaccharyltransferase complex"/>
    <property type="evidence" value="ECO:0007669"/>
    <property type="project" value="UniProtKB-UniRule"/>
</dbReference>
<keyword evidence="3 6" id="KW-0812">Transmembrane</keyword>
<evidence type="ECO:0000256" key="3">
    <source>
        <dbReference type="ARBA" id="ARBA00022692"/>
    </source>
</evidence>
<keyword evidence="4 6" id="KW-1133">Transmembrane helix</keyword>
<evidence type="ECO:0000313" key="8">
    <source>
        <dbReference type="Proteomes" id="UP001174694"/>
    </source>
</evidence>
<proteinExistence type="inferred from homology"/>
<protein>
    <recommendedName>
        <fullName evidence="6">Dolichyl-diphosphooligosaccharide-protein glycosyltransferase subunit OST5</fullName>
    </recommendedName>
</protein>
<evidence type="ECO:0000313" key="7">
    <source>
        <dbReference type="EMBL" id="KAJ9132011.1"/>
    </source>
</evidence>
<dbReference type="InterPro" id="IPR007915">
    <property type="entry name" value="TMEM258/Ost5"/>
</dbReference>
<comment type="caution">
    <text evidence="7">The sequence shown here is derived from an EMBL/GenBank/DDBJ whole genome shotgun (WGS) entry which is preliminary data.</text>
</comment>
<reference evidence="7" key="1">
    <citation type="submission" date="2022-07" db="EMBL/GenBank/DDBJ databases">
        <title>Fungi with potential for degradation of polypropylene.</title>
        <authorList>
            <person name="Gostincar C."/>
        </authorList>
    </citation>
    <scope>NUCLEOTIDE SEQUENCE</scope>
    <source>
        <strain evidence="7">EXF-13308</strain>
    </source>
</reference>
<keyword evidence="5 6" id="KW-0472">Membrane</keyword>
<evidence type="ECO:0000256" key="6">
    <source>
        <dbReference type="RuleBase" id="RU367008"/>
    </source>
</evidence>
<dbReference type="GO" id="GO:0006487">
    <property type="term" value="P:protein N-linked glycosylation"/>
    <property type="evidence" value="ECO:0007669"/>
    <property type="project" value="UniProtKB-UniRule"/>
</dbReference>
<name>A0AA38RAI4_9PEZI</name>
<accession>A0AA38RAI4</accession>
<dbReference type="EMBL" id="JANBVO010000062">
    <property type="protein sequence ID" value="KAJ9132011.1"/>
    <property type="molecule type" value="Genomic_DNA"/>
</dbReference>